<organism evidence="1 2">
    <name type="scientific">Rubroshorea leprosula</name>
    <dbReference type="NCBI Taxonomy" id="152421"/>
    <lineage>
        <taxon>Eukaryota</taxon>
        <taxon>Viridiplantae</taxon>
        <taxon>Streptophyta</taxon>
        <taxon>Embryophyta</taxon>
        <taxon>Tracheophyta</taxon>
        <taxon>Spermatophyta</taxon>
        <taxon>Magnoliopsida</taxon>
        <taxon>eudicotyledons</taxon>
        <taxon>Gunneridae</taxon>
        <taxon>Pentapetalae</taxon>
        <taxon>rosids</taxon>
        <taxon>malvids</taxon>
        <taxon>Malvales</taxon>
        <taxon>Dipterocarpaceae</taxon>
        <taxon>Rubroshorea</taxon>
    </lineage>
</organism>
<evidence type="ECO:0000313" key="1">
    <source>
        <dbReference type="EMBL" id="GKV46837.1"/>
    </source>
</evidence>
<accession>A0AAV5ME09</accession>
<evidence type="ECO:0000313" key="2">
    <source>
        <dbReference type="Proteomes" id="UP001054252"/>
    </source>
</evidence>
<gene>
    <name evidence="1" type="ORF">SLEP1_g53798</name>
</gene>
<protein>
    <recommendedName>
        <fullName evidence="3">Secreted protein</fullName>
    </recommendedName>
</protein>
<comment type="caution">
    <text evidence="1">The sequence shown here is derived from an EMBL/GenBank/DDBJ whole genome shotgun (WGS) entry which is preliminary data.</text>
</comment>
<proteinExistence type="predicted"/>
<name>A0AAV5ME09_9ROSI</name>
<reference evidence="1 2" key="1">
    <citation type="journal article" date="2021" name="Commun. Biol.">
        <title>The genome of Shorea leprosula (Dipterocarpaceae) highlights the ecological relevance of drought in aseasonal tropical rainforests.</title>
        <authorList>
            <person name="Ng K.K.S."/>
            <person name="Kobayashi M.J."/>
            <person name="Fawcett J.A."/>
            <person name="Hatakeyama M."/>
            <person name="Paape T."/>
            <person name="Ng C.H."/>
            <person name="Ang C.C."/>
            <person name="Tnah L.H."/>
            <person name="Lee C.T."/>
            <person name="Nishiyama T."/>
            <person name="Sese J."/>
            <person name="O'Brien M.J."/>
            <person name="Copetti D."/>
            <person name="Mohd Noor M.I."/>
            <person name="Ong R.C."/>
            <person name="Putra M."/>
            <person name="Sireger I.Z."/>
            <person name="Indrioko S."/>
            <person name="Kosugi Y."/>
            <person name="Izuno A."/>
            <person name="Isagi Y."/>
            <person name="Lee S.L."/>
            <person name="Shimizu K.K."/>
        </authorList>
    </citation>
    <scope>NUCLEOTIDE SEQUENCE [LARGE SCALE GENOMIC DNA]</scope>
    <source>
        <strain evidence="1">214</strain>
    </source>
</reference>
<keyword evidence="2" id="KW-1185">Reference proteome</keyword>
<dbReference type="Proteomes" id="UP001054252">
    <property type="component" value="Unassembled WGS sequence"/>
</dbReference>
<dbReference type="AlphaFoldDB" id="A0AAV5ME09"/>
<dbReference type="EMBL" id="BPVZ01000217">
    <property type="protein sequence ID" value="GKV46837.1"/>
    <property type="molecule type" value="Genomic_DNA"/>
</dbReference>
<sequence>MPCTPFFCVPLLLQPDPAALCPPCLLRTDSAPVPCNPLCACSAHPSLQKPCTRDKKKKKAFGPLLSSLQKSAAVERLKGSNFGVLRINGGEDKAGSEG</sequence>
<evidence type="ECO:0008006" key="3">
    <source>
        <dbReference type="Google" id="ProtNLM"/>
    </source>
</evidence>